<organism evidence="3 4">
    <name type="scientific">Streptomyces axinellae</name>
    <dbReference type="NCBI Taxonomy" id="552788"/>
    <lineage>
        <taxon>Bacteria</taxon>
        <taxon>Bacillati</taxon>
        <taxon>Actinomycetota</taxon>
        <taxon>Actinomycetes</taxon>
        <taxon>Kitasatosporales</taxon>
        <taxon>Streptomycetaceae</taxon>
        <taxon>Streptomyces</taxon>
    </lineage>
</organism>
<proteinExistence type="predicted"/>
<feature type="transmembrane region" description="Helical" evidence="1">
    <location>
        <begin position="26"/>
        <end position="48"/>
    </location>
</feature>
<keyword evidence="4" id="KW-1185">Reference proteome</keyword>
<accession>A0ABN3QCD6</accession>
<dbReference type="Pfam" id="PF13796">
    <property type="entry name" value="Sensor"/>
    <property type="match status" value="1"/>
</dbReference>
<keyword evidence="1" id="KW-1133">Transmembrane helix</keyword>
<dbReference type="EMBL" id="BAAARJ010000013">
    <property type="protein sequence ID" value="GAA2622697.1"/>
    <property type="molecule type" value="Genomic_DNA"/>
</dbReference>
<dbReference type="Proteomes" id="UP001501447">
    <property type="component" value="Unassembled WGS sequence"/>
</dbReference>
<evidence type="ECO:0000313" key="4">
    <source>
        <dbReference type="Proteomes" id="UP001501447"/>
    </source>
</evidence>
<feature type="transmembrane region" description="Helical" evidence="1">
    <location>
        <begin position="54"/>
        <end position="74"/>
    </location>
</feature>
<gene>
    <name evidence="3" type="ORF">GCM10009863_41020</name>
</gene>
<evidence type="ECO:0000256" key="1">
    <source>
        <dbReference type="SAM" id="Phobius"/>
    </source>
</evidence>
<dbReference type="RefSeq" id="WP_344567790.1">
    <property type="nucleotide sequence ID" value="NZ_BAAARJ010000013.1"/>
</dbReference>
<evidence type="ECO:0000259" key="2">
    <source>
        <dbReference type="Pfam" id="PF13796"/>
    </source>
</evidence>
<name>A0ABN3QCD6_9ACTN</name>
<reference evidence="3 4" key="1">
    <citation type="journal article" date="2019" name="Int. J. Syst. Evol. Microbiol.">
        <title>The Global Catalogue of Microorganisms (GCM) 10K type strain sequencing project: providing services to taxonomists for standard genome sequencing and annotation.</title>
        <authorList>
            <consortium name="The Broad Institute Genomics Platform"/>
            <consortium name="The Broad Institute Genome Sequencing Center for Infectious Disease"/>
            <person name="Wu L."/>
            <person name="Ma J."/>
        </authorList>
    </citation>
    <scope>NUCLEOTIDE SEQUENCE [LARGE SCALE GENOMIC DNA]</scope>
    <source>
        <strain evidence="3 4">JCM 16373</strain>
    </source>
</reference>
<feature type="transmembrane region" description="Helical" evidence="1">
    <location>
        <begin position="171"/>
        <end position="192"/>
    </location>
</feature>
<keyword evidence="1" id="KW-0472">Membrane</keyword>
<protein>
    <recommendedName>
        <fullName evidence="2">Putative sensor domain-containing protein</fullName>
    </recommendedName>
</protein>
<comment type="caution">
    <text evidence="3">The sequence shown here is derived from an EMBL/GenBank/DDBJ whole genome shotgun (WGS) entry which is preliminary data.</text>
</comment>
<sequence length="209" mass="22155">MTTTHEFPVPTVSATARSTGRFGREVGYLLSGLPLGIPAFVMMVAGFAVGVSTLVIMVGLPVLIGTLSVARYLARVESQQIGRVTGRPLPPLPPREARGGWAALLDAQSWRDLLHAVVAFPLRILTFSVALAWMAGGVGGLLYGLWSWSLPRDNDGVLDLALGITGRGPDIAFNTFVGLLLLATTIPVVRCLTAMQAGLGRVLLRDGRL</sequence>
<keyword evidence="1" id="KW-0812">Transmembrane</keyword>
<evidence type="ECO:0000313" key="3">
    <source>
        <dbReference type="EMBL" id="GAA2622697.1"/>
    </source>
</evidence>
<feature type="domain" description="Putative sensor" evidence="2">
    <location>
        <begin position="28"/>
        <end position="204"/>
    </location>
</feature>
<feature type="transmembrane region" description="Helical" evidence="1">
    <location>
        <begin position="124"/>
        <end position="146"/>
    </location>
</feature>
<dbReference type="InterPro" id="IPR025828">
    <property type="entry name" value="Put_sensor_dom"/>
</dbReference>